<keyword evidence="4" id="KW-1185">Reference proteome</keyword>
<evidence type="ECO:0008006" key="5">
    <source>
        <dbReference type="Google" id="ProtNLM"/>
    </source>
</evidence>
<dbReference type="InterPro" id="IPR000210">
    <property type="entry name" value="BTB/POZ_dom"/>
</dbReference>
<reference evidence="3 4" key="1">
    <citation type="submission" date="2024-10" db="EMBL/GenBank/DDBJ databases">
        <authorList>
            <person name="Kim D."/>
        </authorList>
    </citation>
    <scope>NUCLEOTIDE SEQUENCE [LARGE SCALE GENOMIC DNA]</scope>
    <source>
        <strain evidence="3">BH-2024</strain>
    </source>
</reference>
<evidence type="ECO:0000313" key="3">
    <source>
        <dbReference type="EMBL" id="KAL3099119.1"/>
    </source>
</evidence>
<protein>
    <recommendedName>
        <fullName evidence="5">BTB domain-containing protein</fullName>
    </recommendedName>
</protein>
<dbReference type="Gene3D" id="1.25.40.420">
    <property type="match status" value="1"/>
</dbReference>
<dbReference type="EMBL" id="JBICBT010000818">
    <property type="protein sequence ID" value="KAL3099119.1"/>
    <property type="molecule type" value="Genomic_DNA"/>
</dbReference>
<feature type="domain" description="BTB" evidence="1">
    <location>
        <begin position="21"/>
        <end position="86"/>
    </location>
</feature>
<dbReference type="Gene3D" id="2.60.210.10">
    <property type="entry name" value="Apoptosis, Tumor Necrosis Factor Receptor Associated Protein 2, Chain A"/>
    <property type="match status" value="1"/>
</dbReference>
<dbReference type="InterPro" id="IPR008974">
    <property type="entry name" value="TRAF-like"/>
</dbReference>
<dbReference type="Gene3D" id="3.30.710.10">
    <property type="entry name" value="Potassium Channel Kv1.1, Chain A"/>
    <property type="match status" value="1"/>
</dbReference>
<sequence>MSSAGNLADRMKLLFESGENADVYFLVGEGDRKELFPAHKLILGTASDVFKTMFRYDDYVEVNDIQPVVFRAMLEFIYTDNLGVVNGNNAMAVLYAANKYDIKRLVNQCVQIPFDELTDVFFAVEAFRLFGFEDLTHRCWRYICQNAAHLFKSEAFLQIDQNLLAEFFKRDRLEISDELELWQAALRWADEKCCQNGKECSAVNRREMLGSALFNIRFPLIQKVDFTKHIAKCGVLVWEEVLSIYQFHCHPIANAEGQEPLPFATAERCVNWNIARENGGTLALEIDNFTSFAAAENSWRSSFPTMHIIGLPWQIFAHISQDNGGKKWLGFYLQFAAKNQRANWSCKCSATLRILSHSNEDDLMMGYRAYVFNNEKPRYGWQHFVQISELMDPINGFYNEDEDKVTLAIDLTLEKERGNNRWIPDQ</sequence>
<dbReference type="Pfam" id="PF22486">
    <property type="entry name" value="MATH_2"/>
    <property type="match status" value="1"/>
</dbReference>
<dbReference type="Pfam" id="PF07707">
    <property type="entry name" value="BACK"/>
    <property type="match status" value="1"/>
</dbReference>
<comment type="caution">
    <text evidence="3">The sequence shown here is derived from an EMBL/GenBank/DDBJ whole genome shotgun (WGS) entry which is preliminary data.</text>
</comment>
<dbReference type="PANTHER" id="PTHR45774:SF3">
    <property type="entry name" value="BTB (POZ) DOMAIN-CONTAINING 2B-RELATED"/>
    <property type="match status" value="1"/>
</dbReference>
<accession>A0ABD2K899</accession>
<dbReference type="PANTHER" id="PTHR45774">
    <property type="entry name" value="BTB/POZ DOMAIN-CONTAINING"/>
    <property type="match status" value="1"/>
</dbReference>
<evidence type="ECO:0000259" key="1">
    <source>
        <dbReference type="PROSITE" id="PS50097"/>
    </source>
</evidence>
<dbReference type="SMART" id="SM00225">
    <property type="entry name" value="BTB"/>
    <property type="match status" value="1"/>
</dbReference>
<evidence type="ECO:0000259" key="2">
    <source>
        <dbReference type="PROSITE" id="PS50144"/>
    </source>
</evidence>
<dbReference type="PROSITE" id="PS50097">
    <property type="entry name" value="BTB"/>
    <property type="match status" value="1"/>
</dbReference>
<dbReference type="Proteomes" id="UP001620626">
    <property type="component" value="Unassembled WGS sequence"/>
</dbReference>
<dbReference type="InterPro" id="IPR002083">
    <property type="entry name" value="MATH/TRAF_dom"/>
</dbReference>
<gene>
    <name evidence="3" type="ORF">niasHT_025563</name>
</gene>
<dbReference type="Pfam" id="PF00651">
    <property type="entry name" value="BTB"/>
    <property type="match status" value="1"/>
</dbReference>
<proteinExistence type="predicted"/>
<dbReference type="SUPFAM" id="SSF54695">
    <property type="entry name" value="POZ domain"/>
    <property type="match status" value="1"/>
</dbReference>
<feature type="domain" description="MATH" evidence="2">
    <location>
        <begin position="279"/>
        <end position="409"/>
    </location>
</feature>
<dbReference type="SUPFAM" id="SSF49599">
    <property type="entry name" value="TRAF domain-like"/>
    <property type="match status" value="1"/>
</dbReference>
<dbReference type="InterPro" id="IPR011705">
    <property type="entry name" value="BACK"/>
</dbReference>
<dbReference type="PROSITE" id="PS50144">
    <property type="entry name" value="MATH"/>
    <property type="match status" value="1"/>
</dbReference>
<dbReference type="AlphaFoldDB" id="A0ABD2K899"/>
<dbReference type="SMART" id="SM00875">
    <property type="entry name" value="BACK"/>
    <property type="match status" value="1"/>
</dbReference>
<name>A0ABD2K899_9BILA</name>
<dbReference type="InterPro" id="IPR011333">
    <property type="entry name" value="SKP1/BTB/POZ_sf"/>
</dbReference>
<evidence type="ECO:0000313" key="4">
    <source>
        <dbReference type="Proteomes" id="UP001620626"/>
    </source>
</evidence>
<organism evidence="3 4">
    <name type="scientific">Heterodera trifolii</name>
    <dbReference type="NCBI Taxonomy" id="157864"/>
    <lineage>
        <taxon>Eukaryota</taxon>
        <taxon>Metazoa</taxon>
        <taxon>Ecdysozoa</taxon>
        <taxon>Nematoda</taxon>
        <taxon>Chromadorea</taxon>
        <taxon>Rhabditida</taxon>
        <taxon>Tylenchina</taxon>
        <taxon>Tylenchomorpha</taxon>
        <taxon>Tylenchoidea</taxon>
        <taxon>Heteroderidae</taxon>
        <taxon>Heteroderinae</taxon>
        <taxon>Heterodera</taxon>
    </lineage>
</organism>